<dbReference type="Proteomes" id="UP001201262">
    <property type="component" value="Unassembled WGS sequence"/>
</dbReference>
<sequence>MSMIDEGANSAAWSPTSEGFGVVIMHQLHCVLVIKHSLIALKHNYPGSEVPPECHLHHCMEILRRAIMCHGDLSLQKPHPYENTQVLSGFGNVHLCRDWITVHQAVLAKRIARLKNGSGISILSVGQGFIPMNVLALYKLLELGLRRLKEQL</sequence>
<dbReference type="PANTHER" id="PTHR33365:SF4">
    <property type="entry name" value="CYCLOCHLOROTINE BIOSYNTHESIS PROTEIN O"/>
    <property type="match status" value="1"/>
</dbReference>
<accession>A0AAD4KFQ4</accession>
<evidence type="ECO:0000313" key="3">
    <source>
        <dbReference type="EMBL" id="KAH8689961.1"/>
    </source>
</evidence>
<organism evidence="3 4">
    <name type="scientific">Talaromyces proteolyticus</name>
    <dbReference type="NCBI Taxonomy" id="1131652"/>
    <lineage>
        <taxon>Eukaryota</taxon>
        <taxon>Fungi</taxon>
        <taxon>Dikarya</taxon>
        <taxon>Ascomycota</taxon>
        <taxon>Pezizomycotina</taxon>
        <taxon>Eurotiomycetes</taxon>
        <taxon>Eurotiomycetidae</taxon>
        <taxon>Eurotiales</taxon>
        <taxon>Trichocomaceae</taxon>
        <taxon>Talaromyces</taxon>
        <taxon>Talaromyces sect. Bacilispori</taxon>
    </lineage>
</organism>
<comment type="similarity">
    <text evidence="2">Belongs to the ustYa family.</text>
</comment>
<proteinExistence type="inferred from homology"/>
<dbReference type="GeneID" id="70244866"/>
<gene>
    <name evidence="3" type="ORF">BGW36DRAFT_364698</name>
</gene>
<dbReference type="Pfam" id="PF11807">
    <property type="entry name" value="UstYa"/>
    <property type="match status" value="1"/>
</dbReference>
<dbReference type="PANTHER" id="PTHR33365">
    <property type="entry name" value="YALI0B05434P"/>
    <property type="match status" value="1"/>
</dbReference>
<dbReference type="AlphaFoldDB" id="A0AAD4KFQ4"/>
<dbReference type="RefSeq" id="XP_046066244.1">
    <property type="nucleotide sequence ID" value="XM_046214579.1"/>
</dbReference>
<name>A0AAD4KFQ4_9EURO</name>
<evidence type="ECO:0000256" key="2">
    <source>
        <dbReference type="ARBA" id="ARBA00035112"/>
    </source>
</evidence>
<reference evidence="3" key="1">
    <citation type="submission" date="2021-12" db="EMBL/GenBank/DDBJ databases">
        <title>Convergent genome expansion in fungi linked to evolution of root-endophyte symbiosis.</title>
        <authorList>
            <consortium name="DOE Joint Genome Institute"/>
            <person name="Ke Y.-H."/>
            <person name="Bonito G."/>
            <person name="Liao H.-L."/>
            <person name="Looney B."/>
            <person name="Rojas-Flechas A."/>
            <person name="Nash J."/>
            <person name="Hameed K."/>
            <person name="Schadt C."/>
            <person name="Martin F."/>
            <person name="Crous P.W."/>
            <person name="Miettinen O."/>
            <person name="Magnuson J.K."/>
            <person name="Labbe J."/>
            <person name="Jacobson D."/>
            <person name="Doktycz M.J."/>
            <person name="Veneault-Fourrey C."/>
            <person name="Kuo A."/>
            <person name="Mondo S."/>
            <person name="Calhoun S."/>
            <person name="Riley R."/>
            <person name="Ohm R."/>
            <person name="LaButti K."/>
            <person name="Andreopoulos B."/>
            <person name="Pangilinan J."/>
            <person name="Nolan M."/>
            <person name="Tritt A."/>
            <person name="Clum A."/>
            <person name="Lipzen A."/>
            <person name="Daum C."/>
            <person name="Barry K."/>
            <person name="Grigoriev I.V."/>
            <person name="Vilgalys R."/>
        </authorList>
    </citation>
    <scope>NUCLEOTIDE SEQUENCE</scope>
    <source>
        <strain evidence="3">PMI_201</strain>
    </source>
</reference>
<dbReference type="GO" id="GO:0043386">
    <property type="term" value="P:mycotoxin biosynthetic process"/>
    <property type="evidence" value="ECO:0007669"/>
    <property type="project" value="InterPro"/>
</dbReference>
<protein>
    <submittedName>
        <fullName evidence="3">Uncharacterized protein</fullName>
    </submittedName>
</protein>
<comment type="caution">
    <text evidence="3">The sequence shown here is derived from an EMBL/GenBank/DDBJ whole genome shotgun (WGS) entry which is preliminary data.</text>
</comment>
<dbReference type="EMBL" id="JAJTJA010000014">
    <property type="protein sequence ID" value="KAH8689961.1"/>
    <property type="molecule type" value="Genomic_DNA"/>
</dbReference>
<comment type="pathway">
    <text evidence="1">Mycotoxin biosynthesis.</text>
</comment>
<evidence type="ECO:0000256" key="1">
    <source>
        <dbReference type="ARBA" id="ARBA00004685"/>
    </source>
</evidence>
<keyword evidence="4" id="KW-1185">Reference proteome</keyword>
<evidence type="ECO:0000313" key="4">
    <source>
        <dbReference type="Proteomes" id="UP001201262"/>
    </source>
</evidence>
<dbReference type="InterPro" id="IPR021765">
    <property type="entry name" value="UstYa-like"/>
</dbReference>